<feature type="chain" id="PRO_5030552098" description="DUF4185 domain-containing protein" evidence="1">
    <location>
        <begin position="24"/>
        <end position="461"/>
    </location>
</feature>
<accession>A0A7X5RL82</accession>
<sequence>MKILARLSLLIALCWIILPTALASDSRNSAKSQCLELLSKTSLTEFTPALKRHAANEQQHCDWAFALDALIDLPRVTTDVLSYAGGFRVSLGQFGNSQSASFNYSYGVFTYDPKRNSVYVIGNQKTSPIAEFTVPDIIKTSDISKFAIAENPRQLFTEFYNTDRVDTGINNYFRPTGLAKIDNALMLNYINWYDASGRETDTSIIFWNSKDLSNSKVFGPYQLEGAAHAAGWISEIPEELQSLLGGTHLAGSQPFASIISRLSVGPTAFSFDAREDVIYAPSGKIPTTPLLDFSLKQILRDKNTYPIVTDVNNILYNRDGRNKLWTILSNAAYGFIIPNTRTYLTIGFSGGHESGIGYKIIQNNGNECGGQCAKDASDTYPYYWAWDVSDLVKVKLGLMAPHDVEPYDYGLFPLPESIESVAITSGSFDKYNDRLFISIRNGDNLHAYNRAPLFLVYKVHQ</sequence>
<reference evidence="2 3" key="1">
    <citation type="submission" date="2020-01" db="EMBL/GenBank/DDBJ databases">
        <authorList>
            <person name="Chen J."/>
            <person name="Zhu S."/>
            <person name="Yang J."/>
        </authorList>
    </citation>
    <scope>NUCLEOTIDE SEQUENCE [LARGE SCALE GENOMIC DNA]</scope>
    <source>
        <strain evidence="2 3">345S023</strain>
    </source>
</reference>
<organism evidence="2 3">
    <name type="scientific">Alteromonas profundi</name>
    <dbReference type="NCBI Taxonomy" id="2696062"/>
    <lineage>
        <taxon>Bacteria</taxon>
        <taxon>Pseudomonadati</taxon>
        <taxon>Pseudomonadota</taxon>
        <taxon>Gammaproteobacteria</taxon>
        <taxon>Alteromonadales</taxon>
        <taxon>Alteromonadaceae</taxon>
        <taxon>Alteromonas/Salinimonas group</taxon>
        <taxon>Alteromonas</taxon>
    </lineage>
</organism>
<dbReference type="EMBL" id="JAAAWN010000010">
    <property type="protein sequence ID" value="NDV91409.1"/>
    <property type="molecule type" value="Genomic_DNA"/>
</dbReference>
<evidence type="ECO:0000313" key="3">
    <source>
        <dbReference type="Proteomes" id="UP000470213"/>
    </source>
</evidence>
<name>A0A7X5RL82_9ALTE</name>
<proteinExistence type="predicted"/>
<feature type="signal peptide" evidence="1">
    <location>
        <begin position="1"/>
        <end position="23"/>
    </location>
</feature>
<dbReference type="Proteomes" id="UP000470213">
    <property type="component" value="Unassembled WGS sequence"/>
</dbReference>
<evidence type="ECO:0000256" key="1">
    <source>
        <dbReference type="SAM" id="SignalP"/>
    </source>
</evidence>
<protein>
    <recommendedName>
        <fullName evidence="4">DUF4185 domain-containing protein</fullName>
    </recommendedName>
</protein>
<gene>
    <name evidence="2" type="ORF">GTH32_09475</name>
</gene>
<dbReference type="RefSeq" id="WP_163085078.1">
    <property type="nucleotide sequence ID" value="NZ_JAAAWN010000010.1"/>
</dbReference>
<keyword evidence="3" id="KW-1185">Reference proteome</keyword>
<keyword evidence="1" id="KW-0732">Signal</keyword>
<dbReference type="AlphaFoldDB" id="A0A7X5RL82"/>
<evidence type="ECO:0008006" key="4">
    <source>
        <dbReference type="Google" id="ProtNLM"/>
    </source>
</evidence>
<comment type="caution">
    <text evidence="2">The sequence shown here is derived from an EMBL/GenBank/DDBJ whole genome shotgun (WGS) entry which is preliminary data.</text>
</comment>
<evidence type="ECO:0000313" key="2">
    <source>
        <dbReference type="EMBL" id="NDV91409.1"/>
    </source>
</evidence>